<accession>A0ABS7KTL4</accession>
<dbReference type="RefSeq" id="WP_221858572.1">
    <property type="nucleotide sequence ID" value="NZ_JAIKTU010000001.1"/>
</dbReference>
<sequence>MEKLKLVDKLRDRTNISYEEAKSALENNNWDILDAMLYLEENGRVEKPSVSIFYTNEYKESYTSQGEIGNISENRDNNDSKSKNNFEGIFESICKAIDTCNNIFVEIRRSGIGLLKIPLTVLILLLLFTFWIIIPLMIVGLFFEIEFLVSSKSINTDKVDKVNEVFSEIAKNAQIIKDKFKKGFN</sequence>
<dbReference type="SUPFAM" id="SSF46934">
    <property type="entry name" value="UBA-like"/>
    <property type="match status" value="1"/>
</dbReference>
<evidence type="ECO:0000313" key="3">
    <source>
        <dbReference type="Proteomes" id="UP001299068"/>
    </source>
</evidence>
<dbReference type="Gene3D" id="1.10.8.10">
    <property type="entry name" value="DNA helicase RuvA subunit, C-terminal domain"/>
    <property type="match status" value="1"/>
</dbReference>
<gene>
    <name evidence="2" type="ORF">K5V21_01650</name>
</gene>
<evidence type="ECO:0000313" key="2">
    <source>
        <dbReference type="EMBL" id="MBY0754151.1"/>
    </source>
</evidence>
<keyword evidence="1" id="KW-0472">Membrane</keyword>
<protein>
    <submittedName>
        <fullName evidence="2">Ubiquitin</fullName>
    </submittedName>
</protein>
<dbReference type="CDD" id="cd14360">
    <property type="entry name" value="UBA_NAC_like_bac"/>
    <property type="match status" value="1"/>
</dbReference>
<reference evidence="2 3" key="1">
    <citation type="journal article" date="2021" name="Cell Host Microbe">
        <title>in vivo commensal control of Clostridioides difficile virulence.</title>
        <authorList>
            <person name="Girinathan B.P."/>
            <person name="Dibenedetto N."/>
            <person name="Worley J.N."/>
            <person name="Peltier J."/>
            <person name="Arrieta-Ortiz M.L."/>
            <person name="Rupa Christinal Immanuel S."/>
            <person name="Lavin R."/>
            <person name="Delaney M.L."/>
            <person name="Cummins C."/>
            <person name="Hoffmann M."/>
            <person name="Luo Y."/>
            <person name="Gonzalez-Escalona N."/>
            <person name="Allard M."/>
            <person name="Onderdonk A.B."/>
            <person name="Gerber G.K."/>
            <person name="Sonenshein A.L."/>
            <person name="Baliga N."/>
            <person name="Dupuy B."/>
            <person name="Bry L."/>
        </authorList>
    </citation>
    <scope>NUCLEOTIDE SEQUENCE [LARGE SCALE GENOMIC DNA]</scope>
    <source>
        <strain evidence="2 3">DSM 599</strain>
    </source>
</reference>
<keyword evidence="1" id="KW-1133">Transmembrane helix</keyword>
<dbReference type="InterPro" id="IPR009060">
    <property type="entry name" value="UBA-like_sf"/>
</dbReference>
<dbReference type="Proteomes" id="UP001299068">
    <property type="component" value="Unassembled WGS sequence"/>
</dbReference>
<organism evidence="2 3">
    <name type="scientific">Clostridium sardiniense</name>
    <name type="common">Clostridium absonum</name>
    <dbReference type="NCBI Taxonomy" id="29369"/>
    <lineage>
        <taxon>Bacteria</taxon>
        <taxon>Bacillati</taxon>
        <taxon>Bacillota</taxon>
        <taxon>Clostridia</taxon>
        <taxon>Eubacteriales</taxon>
        <taxon>Clostridiaceae</taxon>
        <taxon>Clostridium</taxon>
    </lineage>
</organism>
<feature type="transmembrane region" description="Helical" evidence="1">
    <location>
        <begin position="117"/>
        <end position="143"/>
    </location>
</feature>
<comment type="caution">
    <text evidence="2">The sequence shown here is derived from an EMBL/GenBank/DDBJ whole genome shotgun (WGS) entry which is preliminary data.</text>
</comment>
<dbReference type="EMBL" id="JAIKTU010000001">
    <property type="protein sequence ID" value="MBY0754151.1"/>
    <property type="molecule type" value="Genomic_DNA"/>
</dbReference>
<keyword evidence="3" id="KW-1185">Reference proteome</keyword>
<name>A0ABS7KTL4_CLOSR</name>
<evidence type="ECO:0000256" key="1">
    <source>
        <dbReference type="SAM" id="Phobius"/>
    </source>
</evidence>
<proteinExistence type="predicted"/>
<keyword evidence="1" id="KW-0812">Transmembrane</keyword>